<sequence length="180" mass="19738">MDDLFPLMIDLASAFHADGVAMYVDGRMKLSGLTPETGEMLDLTRFLNGAAASTVYQTHRLGAVLPFALTSEHVAGLLAIPVSRRPRDFVMFFRREVVDTVRWAGSPEKTATASADGTLRLTPRASFAEWRQIVRGESAHFSAADLELAESLRVSLLEIMLQVTDAAEISAVRRTISRIS</sequence>
<dbReference type="Gene3D" id="3.30.450.40">
    <property type="match status" value="1"/>
</dbReference>
<keyword evidence="3" id="KW-1185">Reference proteome</keyword>
<dbReference type="Pfam" id="PF00360">
    <property type="entry name" value="PHY"/>
    <property type="match status" value="1"/>
</dbReference>
<protein>
    <recommendedName>
        <fullName evidence="1">Phytochrome central region domain-containing protein</fullName>
    </recommendedName>
</protein>
<proteinExistence type="predicted"/>
<dbReference type="InterPro" id="IPR043150">
    <property type="entry name" value="Phytochrome_PHY_sf"/>
</dbReference>
<dbReference type="SUPFAM" id="SSF55781">
    <property type="entry name" value="GAF domain-like"/>
    <property type="match status" value="1"/>
</dbReference>
<evidence type="ECO:0000313" key="3">
    <source>
        <dbReference type="Proteomes" id="UP001382935"/>
    </source>
</evidence>
<dbReference type="InterPro" id="IPR029016">
    <property type="entry name" value="GAF-like_dom_sf"/>
</dbReference>
<evidence type="ECO:0000259" key="1">
    <source>
        <dbReference type="Pfam" id="PF00360"/>
    </source>
</evidence>
<evidence type="ECO:0000313" key="2">
    <source>
        <dbReference type="EMBL" id="WWM70380.1"/>
    </source>
</evidence>
<organism evidence="2 3">
    <name type="scientific">Sphingomonas kaistensis</name>
    <dbReference type="NCBI Taxonomy" id="298708"/>
    <lineage>
        <taxon>Bacteria</taxon>
        <taxon>Pseudomonadati</taxon>
        <taxon>Pseudomonadota</taxon>
        <taxon>Alphaproteobacteria</taxon>
        <taxon>Sphingomonadales</taxon>
        <taxon>Sphingomonadaceae</taxon>
        <taxon>Sphingomonas</taxon>
    </lineage>
</organism>
<dbReference type="Gene3D" id="3.30.450.270">
    <property type="match status" value="1"/>
</dbReference>
<feature type="domain" description="Phytochrome central region" evidence="1">
    <location>
        <begin position="10"/>
        <end position="163"/>
    </location>
</feature>
<gene>
    <name evidence="2" type="ORF">V6R86_06750</name>
</gene>
<reference evidence="2 3" key="1">
    <citation type="submission" date="2024-02" db="EMBL/GenBank/DDBJ databases">
        <title>Full genome sequence of Sphingomonas kaistensis.</title>
        <authorList>
            <person name="Poletto B.L."/>
            <person name="Silva G."/>
            <person name="Galante D."/>
            <person name="Campos K.R."/>
            <person name="Santos M.B.N."/>
            <person name="Sacchi C.T."/>
        </authorList>
    </citation>
    <scope>NUCLEOTIDE SEQUENCE [LARGE SCALE GENOMIC DNA]</scope>
    <source>
        <strain evidence="2 3">MA4R</strain>
    </source>
</reference>
<dbReference type="InterPro" id="IPR013515">
    <property type="entry name" value="Phytochrome_cen-reg"/>
</dbReference>
<name>A0ABZ2G3N0_9SPHN</name>
<dbReference type="EMBL" id="CP145607">
    <property type="protein sequence ID" value="WWM70380.1"/>
    <property type="molecule type" value="Genomic_DNA"/>
</dbReference>
<accession>A0ABZ2G3N0</accession>
<dbReference type="Proteomes" id="UP001382935">
    <property type="component" value="Chromosome"/>
</dbReference>
<dbReference type="RefSeq" id="WP_338503096.1">
    <property type="nucleotide sequence ID" value="NZ_CP145607.1"/>
</dbReference>